<organism evidence="2 3">
    <name type="scientific">Virgisporangium aurantiacum</name>
    <dbReference type="NCBI Taxonomy" id="175570"/>
    <lineage>
        <taxon>Bacteria</taxon>
        <taxon>Bacillati</taxon>
        <taxon>Actinomycetota</taxon>
        <taxon>Actinomycetes</taxon>
        <taxon>Micromonosporales</taxon>
        <taxon>Micromonosporaceae</taxon>
        <taxon>Virgisporangium</taxon>
    </lineage>
</organism>
<evidence type="ECO:0000313" key="3">
    <source>
        <dbReference type="Proteomes" id="UP000612585"/>
    </source>
</evidence>
<proteinExistence type="predicted"/>
<dbReference type="EMBL" id="BOPG01000064">
    <property type="protein sequence ID" value="GIJ61233.1"/>
    <property type="molecule type" value="Genomic_DNA"/>
</dbReference>
<comment type="caution">
    <text evidence="2">The sequence shown here is derived from an EMBL/GenBank/DDBJ whole genome shotgun (WGS) entry which is preliminary data.</text>
</comment>
<gene>
    <name evidence="2" type="ORF">Vau01_087490</name>
</gene>
<dbReference type="AlphaFoldDB" id="A0A8J3ZEB7"/>
<protein>
    <submittedName>
        <fullName evidence="2">Uncharacterized protein</fullName>
    </submittedName>
</protein>
<evidence type="ECO:0000256" key="1">
    <source>
        <dbReference type="SAM" id="MobiDB-lite"/>
    </source>
</evidence>
<evidence type="ECO:0000313" key="2">
    <source>
        <dbReference type="EMBL" id="GIJ61233.1"/>
    </source>
</evidence>
<reference evidence="2" key="1">
    <citation type="submission" date="2021-01" db="EMBL/GenBank/DDBJ databases">
        <title>Whole genome shotgun sequence of Virgisporangium aurantiacum NBRC 16421.</title>
        <authorList>
            <person name="Komaki H."/>
            <person name="Tamura T."/>
        </authorList>
    </citation>
    <scope>NUCLEOTIDE SEQUENCE</scope>
    <source>
        <strain evidence="2">NBRC 16421</strain>
    </source>
</reference>
<name>A0A8J3ZEB7_9ACTN</name>
<accession>A0A8J3ZEB7</accession>
<feature type="region of interest" description="Disordered" evidence="1">
    <location>
        <begin position="1"/>
        <end position="43"/>
    </location>
</feature>
<sequence length="125" mass="12835">MDREGPPGVVGGGDRPVEGEQRRGQGGVGGTLEDPVSGRRGVGDRLLGAGDGALRVTEAAVGVREPDERRDRREPVVGAAAQRQRVLVFVDGAAVVTEPLVDGRQGGPGGGLEPAVAVVPRDWRG</sequence>
<dbReference type="Proteomes" id="UP000612585">
    <property type="component" value="Unassembled WGS sequence"/>
</dbReference>
<keyword evidence="3" id="KW-1185">Reference proteome</keyword>